<accession>A0A150P524</accession>
<evidence type="ECO:0000256" key="1">
    <source>
        <dbReference type="SAM" id="Coils"/>
    </source>
</evidence>
<dbReference type="SUPFAM" id="SSF47240">
    <property type="entry name" value="Ferritin-like"/>
    <property type="match status" value="1"/>
</dbReference>
<proteinExistence type="predicted"/>
<dbReference type="InterPro" id="IPR012347">
    <property type="entry name" value="Ferritin-like"/>
</dbReference>
<dbReference type="InterPro" id="IPR019052">
    <property type="entry name" value="DUF2383"/>
</dbReference>
<dbReference type="EMBL" id="JELX01003991">
    <property type="protein sequence ID" value="KYF50721.1"/>
    <property type="molecule type" value="Genomic_DNA"/>
</dbReference>
<dbReference type="CDD" id="cd00657">
    <property type="entry name" value="Ferritin_like"/>
    <property type="match status" value="1"/>
</dbReference>
<dbReference type="Pfam" id="PF09537">
    <property type="entry name" value="DUF2383"/>
    <property type="match status" value="1"/>
</dbReference>
<dbReference type="InterPro" id="IPR009078">
    <property type="entry name" value="Ferritin-like_SF"/>
</dbReference>
<name>A0A150P524_SORCE</name>
<reference evidence="3 4" key="1">
    <citation type="submission" date="2014-02" db="EMBL/GenBank/DDBJ databases">
        <title>The small core and large imbalanced accessory genome model reveals a collaborative survival strategy of Sorangium cellulosum strains in nature.</title>
        <authorList>
            <person name="Han K."/>
            <person name="Peng R."/>
            <person name="Blom J."/>
            <person name="Li Y.-Z."/>
        </authorList>
    </citation>
    <scope>NUCLEOTIDE SEQUENCE [LARGE SCALE GENOMIC DNA]</scope>
    <source>
        <strain evidence="3 4">So0157-18</strain>
    </source>
</reference>
<feature type="domain" description="DUF2383" evidence="2">
    <location>
        <begin position="21"/>
        <end position="126"/>
    </location>
</feature>
<organism evidence="3 4">
    <name type="scientific">Sorangium cellulosum</name>
    <name type="common">Polyangium cellulosum</name>
    <dbReference type="NCBI Taxonomy" id="56"/>
    <lineage>
        <taxon>Bacteria</taxon>
        <taxon>Pseudomonadati</taxon>
        <taxon>Myxococcota</taxon>
        <taxon>Polyangia</taxon>
        <taxon>Polyangiales</taxon>
        <taxon>Polyangiaceae</taxon>
        <taxon>Sorangium</taxon>
    </lineage>
</organism>
<evidence type="ECO:0000313" key="3">
    <source>
        <dbReference type="EMBL" id="KYF50721.1"/>
    </source>
</evidence>
<protein>
    <submittedName>
        <fullName evidence="3">Ferritin</fullName>
    </submittedName>
</protein>
<dbReference type="Proteomes" id="UP000075604">
    <property type="component" value="Unassembled WGS sequence"/>
</dbReference>
<comment type="caution">
    <text evidence="3">The sequence shown here is derived from an EMBL/GenBank/DDBJ whole genome shotgun (WGS) entry which is preliminary data.</text>
</comment>
<dbReference type="Gene3D" id="1.20.1260.10">
    <property type="match status" value="1"/>
</dbReference>
<evidence type="ECO:0000259" key="2">
    <source>
        <dbReference type="Pfam" id="PF09537"/>
    </source>
</evidence>
<keyword evidence="1" id="KW-0175">Coiled coil</keyword>
<evidence type="ECO:0000313" key="4">
    <source>
        <dbReference type="Proteomes" id="UP000075604"/>
    </source>
</evidence>
<gene>
    <name evidence="3" type="ORF">BE04_17855</name>
</gene>
<feature type="coiled-coil region" evidence="1">
    <location>
        <begin position="52"/>
        <end position="79"/>
    </location>
</feature>
<dbReference type="AlphaFoldDB" id="A0A150P524"/>
<sequence>MEPIAFADESVGLDGLIDDDSIEQLKSFCRGEMSAVETYRQAIAAAREDWLVRQLRRNLASHEARVQMLRRRIEELGGDPPSSSGPWGAFAKVVERTAVALGHKTALSVLAEGEDHGLKDYRNDLEELDCESHVLVRDVILPQQVSTLRTLADLKRQLP</sequence>